<reference evidence="2 3" key="1">
    <citation type="submission" date="2017-06" db="EMBL/GenBank/DDBJ databases">
        <authorList>
            <consortium name="Pathogen Informatics"/>
        </authorList>
    </citation>
    <scope>NUCLEOTIDE SEQUENCE [LARGE SCALE GENOMIC DNA]</scope>
    <source>
        <strain evidence="2 3">NCTC12018</strain>
    </source>
</reference>
<dbReference type="EMBL" id="LT906470">
    <property type="protein sequence ID" value="SNV67913.1"/>
    <property type="molecule type" value="Genomic_DNA"/>
</dbReference>
<organism evidence="2 3">
    <name type="scientific">Veillonella rodentium</name>
    <dbReference type="NCBI Taxonomy" id="248315"/>
    <lineage>
        <taxon>Bacteria</taxon>
        <taxon>Bacillati</taxon>
        <taxon>Bacillota</taxon>
        <taxon>Negativicutes</taxon>
        <taxon>Veillonellales</taxon>
        <taxon>Veillonellaceae</taxon>
        <taxon>Veillonella</taxon>
    </lineage>
</organism>
<dbReference type="Pfam" id="PF01381">
    <property type="entry name" value="HTH_3"/>
    <property type="match status" value="1"/>
</dbReference>
<evidence type="ECO:0000313" key="3">
    <source>
        <dbReference type="Proteomes" id="UP000214973"/>
    </source>
</evidence>
<protein>
    <submittedName>
        <fullName evidence="2">Helix-turn-helix</fullName>
    </submittedName>
</protein>
<dbReference type="Proteomes" id="UP000214973">
    <property type="component" value="Chromosome 1"/>
</dbReference>
<dbReference type="CDD" id="cd00093">
    <property type="entry name" value="HTH_XRE"/>
    <property type="match status" value="1"/>
</dbReference>
<evidence type="ECO:0000313" key="2">
    <source>
        <dbReference type="EMBL" id="SNV67913.1"/>
    </source>
</evidence>
<gene>
    <name evidence="2" type="ORF">SAMEA44547418_01147</name>
</gene>
<dbReference type="Gene3D" id="1.10.260.40">
    <property type="entry name" value="lambda repressor-like DNA-binding domains"/>
    <property type="match status" value="1"/>
</dbReference>
<dbReference type="KEGG" id="vrm:44547418_01147"/>
<feature type="domain" description="HTH cro/C1-type" evidence="1">
    <location>
        <begin position="7"/>
        <end position="62"/>
    </location>
</feature>
<dbReference type="SMART" id="SM00530">
    <property type="entry name" value="HTH_XRE"/>
    <property type="match status" value="1"/>
</dbReference>
<dbReference type="AlphaFoldDB" id="A0A239ZAB0"/>
<keyword evidence="3" id="KW-1185">Reference proteome</keyword>
<dbReference type="InterPro" id="IPR010982">
    <property type="entry name" value="Lambda_DNA-bd_dom_sf"/>
</dbReference>
<proteinExistence type="predicted"/>
<dbReference type="GO" id="GO:0003677">
    <property type="term" value="F:DNA binding"/>
    <property type="evidence" value="ECO:0007669"/>
    <property type="project" value="InterPro"/>
</dbReference>
<dbReference type="InterPro" id="IPR001387">
    <property type="entry name" value="Cro/C1-type_HTH"/>
</dbReference>
<dbReference type="PROSITE" id="PS50943">
    <property type="entry name" value="HTH_CROC1"/>
    <property type="match status" value="1"/>
</dbReference>
<dbReference type="RefSeq" id="WP_095066092.1">
    <property type="nucleotide sequence ID" value="NZ_LT906470.1"/>
</dbReference>
<sequence length="117" mass="13489">MTLYDNIKTLRENLKMSQDELAKKVGYKDRTSIAKIESGKVDLSQSKIFAFAKALNTTPEELMGLKYYEDREVSEYAQAVKDNPNLRLLFDASKNMSKDDIEFVINTIEMLKKREGK</sequence>
<evidence type="ECO:0000259" key="1">
    <source>
        <dbReference type="PROSITE" id="PS50943"/>
    </source>
</evidence>
<accession>A0A239ZAB0</accession>
<name>A0A239ZAB0_9FIRM</name>
<dbReference type="SUPFAM" id="SSF47413">
    <property type="entry name" value="lambda repressor-like DNA-binding domains"/>
    <property type="match status" value="1"/>
</dbReference>